<dbReference type="EMBL" id="BAABBF010000011">
    <property type="protein sequence ID" value="GAA3722781.1"/>
    <property type="molecule type" value="Genomic_DNA"/>
</dbReference>
<organism evidence="2 3">
    <name type="scientific">Sphingomonas cynarae</name>
    <dbReference type="NCBI Taxonomy" id="930197"/>
    <lineage>
        <taxon>Bacteria</taxon>
        <taxon>Pseudomonadati</taxon>
        <taxon>Pseudomonadota</taxon>
        <taxon>Alphaproteobacteria</taxon>
        <taxon>Sphingomonadales</taxon>
        <taxon>Sphingomonadaceae</taxon>
        <taxon>Sphingomonas</taxon>
    </lineage>
</organism>
<comment type="caution">
    <text evidence="2">The sequence shown here is derived from an EMBL/GenBank/DDBJ whole genome shotgun (WGS) entry which is preliminary data.</text>
</comment>
<dbReference type="Proteomes" id="UP001500523">
    <property type="component" value="Unassembled WGS sequence"/>
</dbReference>
<gene>
    <name evidence="2" type="ORF">GCM10022268_33710</name>
</gene>
<proteinExistence type="predicted"/>
<reference evidence="3" key="1">
    <citation type="journal article" date="2019" name="Int. J. Syst. Evol. Microbiol.">
        <title>The Global Catalogue of Microorganisms (GCM) 10K type strain sequencing project: providing services to taxonomists for standard genome sequencing and annotation.</title>
        <authorList>
            <consortium name="The Broad Institute Genomics Platform"/>
            <consortium name="The Broad Institute Genome Sequencing Center for Infectious Disease"/>
            <person name="Wu L."/>
            <person name="Ma J."/>
        </authorList>
    </citation>
    <scope>NUCLEOTIDE SEQUENCE [LARGE SCALE GENOMIC DNA]</scope>
    <source>
        <strain evidence="3">JCM 17498</strain>
    </source>
</reference>
<dbReference type="PANTHER" id="PTHR45947">
    <property type="entry name" value="SULFOQUINOVOSYL TRANSFERASE SQD2"/>
    <property type="match status" value="1"/>
</dbReference>
<dbReference type="PANTHER" id="PTHR45947:SF3">
    <property type="entry name" value="SULFOQUINOVOSYL TRANSFERASE SQD2"/>
    <property type="match status" value="1"/>
</dbReference>
<evidence type="ECO:0000259" key="1">
    <source>
        <dbReference type="Pfam" id="PF00534"/>
    </source>
</evidence>
<dbReference type="Pfam" id="PF00534">
    <property type="entry name" value="Glycos_transf_1"/>
    <property type="match status" value="1"/>
</dbReference>
<accession>A0ABP7EVG0</accession>
<dbReference type="Gene3D" id="3.40.50.2000">
    <property type="entry name" value="Glycogen Phosphorylase B"/>
    <property type="match status" value="2"/>
</dbReference>
<protein>
    <submittedName>
        <fullName evidence="2">Glycosyltransferase</fullName>
    </submittedName>
</protein>
<sequence length="378" mass="42287">MRVAFVHYWLVGMRGGERVLESLCRMFPDADIYTHVVDRSKISRLLASHRITETFIGRLPFAKRWYQKYLPLMPWALEALDLTDYDLIISNEAGPAKGIIPPPDGVHIAYICSPMRYIWDKYYVYRGAAGRLTRLLMLPIAHRLRIWDTASAARVDHFLADSTFVAQRIDKFWRRDAEVLFPPVAVDEFHPAAAEDLEDYYLWAGELVSYKRPDLAIEAFRRNGRRLIVIGEGAQRAMLERNAPSNITFLGKVGFAELKRHMACCRALIFPGDEDFGIIPVEVQASGRPVIAYGRGGILDTVIDGKTGILYREPGADGLVAAVERFETSDLAHGATDACVANASRFTEAAFQDGVRAALARCGITWTPPVSVAEKDPA</sequence>
<feature type="domain" description="Glycosyl transferase family 1" evidence="1">
    <location>
        <begin position="198"/>
        <end position="330"/>
    </location>
</feature>
<dbReference type="InterPro" id="IPR050194">
    <property type="entry name" value="Glycosyltransferase_grp1"/>
</dbReference>
<dbReference type="InterPro" id="IPR001296">
    <property type="entry name" value="Glyco_trans_1"/>
</dbReference>
<dbReference type="SUPFAM" id="SSF53756">
    <property type="entry name" value="UDP-Glycosyltransferase/glycogen phosphorylase"/>
    <property type="match status" value="1"/>
</dbReference>
<evidence type="ECO:0000313" key="3">
    <source>
        <dbReference type="Proteomes" id="UP001500523"/>
    </source>
</evidence>
<keyword evidence="3" id="KW-1185">Reference proteome</keyword>
<name>A0ABP7EVG0_9SPHN</name>
<dbReference type="RefSeq" id="WP_344694556.1">
    <property type="nucleotide sequence ID" value="NZ_BAABBF010000011.1"/>
</dbReference>
<evidence type="ECO:0000313" key="2">
    <source>
        <dbReference type="EMBL" id="GAA3722781.1"/>
    </source>
</evidence>